<feature type="non-terminal residue" evidence="8">
    <location>
        <position position="375"/>
    </location>
</feature>
<dbReference type="EMBL" id="KQ964285">
    <property type="protein sequence ID" value="KXJ85346.1"/>
    <property type="molecule type" value="Genomic_DNA"/>
</dbReference>
<dbReference type="InterPro" id="IPR007219">
    <property type="entry name" value="XnlR_reg_dom"/>
</dbReference>
<keyword evidence="2" id="KW-0862">Zinc</keyword>
<dbReference type="GO" id="GO:0006351">
    <property type="term" value="P:DNA-templated transcription"/>
    <property type="evidence" value="ECO:0007669"/>
    <property type="project" value="InterPro"/>
</dbReference>
<proteinExistence type="predicted"/>
<keyword evidence="5" id="KW-0804">Transcription</keyword>
<accession>A0A136IK61</accession>
<dbReference type="GO" id="GO:0000978">
    <property type="term" value="F:RNA polymerase II cis-regulatory region sequence-specific DNA binding"/>
    <property type="evidence" value="ECO:0007669"/>
    <property type="project" value="TreeGrafter"/>
</dbReference>
<dbReference type="InParanoid" id="A0A136IK61"/>
<dbReference type="OrthoDB" id="4337792at2759"/>
<dbReference type="Pfam" id="PF04082">
    <property type="entry name" value="Fungal_trans"/>
    <property type="match status" value="1"/>
</dbReference>
<keyword evidence="4" id="KW-0238">DNA-binding</keyword>
<protein>
    <recommendedName>
        <fullName evidence="7">Xylanolytic transcriptional activator regulatory domain-containing protein</fullName>
    </recommendedName>
</protein>
<dbReference type="PANTHER" id="PTHR31944">
    <property type="entry name" value="HEME-RESPONSIVE ZINC FINGER TRANSCRIPTION FACTOR HAP1"/>
    <property type="match status" value="1"/>
</dbReference>
<dbReference type="GO" id="GO:0008270">
    <property type="term" value="F:zinc ion binding"/>
    <property type="evidence" value="ECO:0007669"/>
    <property type="project" value="InterPro"/>
</dbReference>
<dbReference type="GO" id="GO:0001228">
    <property type="term" value="F:DNA-binding transcription activator activity, RNA polymerase II-specific"/>
    <property type="evidence" value="ECO:0007669"/>
    <property type="project" value="TreeGrafter"/>
</dbReference>
<dbReference type="Proteomes" id="UP000070501">
    <property type="component" value="Unassembled WGS sequence"/>
</dbReference>
<evidence type="ECO:0000259" key="7">
    <source>
        <dbReference type="Pfam" id="PF04082"/>
    </source>
</evidence>
<sequence length="375" mass="41466">MIVGEEMNKKSRSWKAFQDCKDLARLVKSRRPPPAITQSSTPGFMEFGKYIPALHLAETLLDGYLQTFETVYRIFLVPAFKQEFRLLWTRAAIPSREVLIQAQLCMAIGATVCKEGSSLRPYLTQWVSEGCTWAAHSSHKRKLSIAGLQILCLLHIAMQTCAIEADLAWVPAGSLIRTAMCMGFHLDPSMLPAMPAADVELRRRLWATVLEIALESSVSAGAPPLMTVDDLGGNYPFNCDDQDLVVSPDVARGAVPKAAKPNSVFTDSSAQIALAKSFKARLAIIRTINTPTLALATSYDDLVKLSATIDQARHQLRSDLSLPGASSFQRRYCNMMLDRYYLAIHISYLSLAYKTPNSPYSLSRTTCVDTALRLI</sequence>
<dbReference type="AlphaFoldDB" id="A0A136IK61"/>
<organism evidence="8 9">
    <name type="scientific">Microdochium bolleyi</name>
    <dbReference type="NCBI Taxonomy" id="196109"/>
    <lineage>
        <taxon>Eukaryota</taxon>
        <taxon>Fungi</taxon>
        <taxon>Dikarya</taxon>
        <taxon>Ascomycota</taxon>
        <taxon>Pezizomycotina</taxon>
        <taxon>Sordariomycetes</taxon>
        <taxon>Xylariomycetidae</taxon>
        <taxon>Xylariales</taxon>
        <taxon>Microdochiaceae</taxon>
        <taxon>Microdochium</taxon>
    </lineage>
</organism>
<evidence type="ECO:0000256" key="2">
    <source>
        <dbReference type="ARBA" id="ARBA00022833"/>
    </source>
</evidence>
<reference evidence="9" key="1">
    <citation type="submission" date="2016-02" db="EMBL/GenBank/DDBJ databases">
        <title>Draft genome sequence of Microdochium bolleyi, a fungal endophyte of beachgrass.</title>
        <authorList>
            <consortium name="DOE Joint Genome Institute"/>
            <person name="David A.S."/>
            <person name="May G."/>
            <person name="Haridas S."/>
            <person name="Lim J."/>
            <person name="Wang M."/>
            <person name="Labutti K."/>
            <person name="Lipzen A."/>
            <person name="Barry K."/>
            <person name="Grigoriev I.V."/>
        </authorList>
    </citation>
    <scope>NUCLEOTIDE SEQUENCE [LARGE SCALE GENOMIC DNA]</scope>
    <source>
        <strain evidence="9">J235TASD1</strain>
    </source>
</reference>
<evidence type="ECO:0000256" key="4">
    <source>
        <dbReference type="ARBA" id="ARBA00023125"/>
    </source>
</evidence>
<evidence type="ECO:0000256" key="3">
    <source>
        <dbReference type="ARBA" id="ARBA00023015"/>
    </source>
</evidence>
<evidence type="ECO:0000256" key="6">
    <source>
        <dbReference type="ARBA" id="ARBA00023242"/>
    </source>
</evidence>
<keyword evidence="6" id="KW-0539">Nucleus</keyword>
<gene>
    <name evidence="8" type="ORF">Micbo1qcDRAFT_128225</name>
</gene>
<dbReference type="PANTHER" id="PTHR31944:SF131">
    <property type="entry name" value="HEME-RESPONSIVE ZINC FINGER TRANSCRIPTION FACTOR HAP1"/>
    <property type="match status" value="1"/>
</dbReference>
<keyword evidence="3" id="KW-0805">Transcription regulation</keyword>
<evidence type="ECO:0000256" key="5">
    <source>
        <dbReference type="ARBA" id="ARBA00023163"/>
    </source>
</evidence>
<feature type="domain" description="Xylanolytic transcriptional activator regulatory" evidence="7">
    <location>
        <begin position="64"/>
        <end position="244"/>
    </location>
</feature>
<dbReference type="GO" id="GO:0005634">
    <property type="term" value="C:nucleus"/>
    <property type="evidence" value="ECO:0007669"/>
    <property type="project" value="TreeGrafter"/>
</dbReference>
<dbReference type="CDD" id="cd12148">
    <property type="entry name" value="fungal_TF_MHR"/>
    <property type="match status" value="1"/>
</dbReference>
<keyword evidence="9" id="KW-1185">Reference proteome</keyword>
<keyword evidence="1" id="KW-0479">Metal-binding</keyword>
<name>A0A136IK61_9PEZI</name>
<evidence type="ECO:0000313" key="8">
    <source>
        <dbReference type="EMBL" id="KXJ85346.1"/>
    </source>
</evidence>
<evidence type="ECO:0000313" key="9">
    <source>
        <dbReference type="Proteomes" id="UP000070501"/>
    </source>
</evidence>
<dbReference type="InterPro" id="IPR051430">
    <property type="entry name" value="Fungal_TF_Env_Response"/>
</dbReference>
<evidence type="ECO:0000256" key="1">
    <source>
        <dbReference type="ARBA" id="ARBA00022723"/>
    </source>
</evidence>